<reference evidence="10 11" key="1">
    <citation type="journal article" date="2014" name="Int. J. Syst. Evol. Microbiol.">
        <title>Complete genome sequence of Corynebacterium casei LMG S-19264T (=DSM 44701T), isolated from a smear-ripened cheese.</title>
        <authorList>
            <consortium name="US DOE Joint Genome Institute (JGI-PGF)"/>
            <person name="Walter F."/>
            <person name="Albersmeier A."/>
            <person name="Kalinowski J."/>
            <person name="Ruckert C."/>
        </authorList>
    </citation>
    <scope>NUCLEOTIDE SEQUENCE [LARGE SCALE GENOMIC DNA]</scope>
    <source>
        <strain evidence="10 11">CGMCC 1.15358</strain>
    </source>
</reference>
<evidence type="ECO:0000256" key="2">
    <source>
        <dbReference type="ARBA" id="ARBA00022679"/>
    </source>
</evidence>
<proteinExistence type="inferred from homology"/>
<gene>
    <name evidence="10" type="ORF">GCM10010989_19690</name>
</gene>
<keyword evidence="11" id="KW-1185">Reference proteome</keyword>
<evidence type="ECO:0000313" key="10">
    <source>
        <dbReference type="EMBL" id="GGD45583.1"/>
    </source>
</evidence>
<dbReference type="InterPro" id="IPR020617">
    <property type="entry name" value="Thiolase_C"/>
</dbReference>
<feature type="active site" description="Proton acceptor" evidence="6">
    <location>
        <position position="350"/>
    </location>
</feature>
<dbReference type="InterPro" id="IPR020616">
    <property type="entry name" value="Thiolase_N"/>
</dbReference>
<dbReference type="EMBL" id="BMIO01000005">
    <property type="protein sequence ID" value="GGD45583.1"/>
    <property type="molecule type" value="Genomic_DNA"/>
</dbReference>
<evidence type="ECO:0000256" key="7">
    <source>
        <dbReference type="RuleBase" id="RU003557"/>
    </source>
</evidence>
<dbReference type="GO" id="GO:0003988">
    <property type="term" value="F:acetyl-CoA C-acyltransferase activity"/>
    <property type="evidence" value="ECO:0007669"/>
    <property type="project" value="UniProtKB-ARBA"/>
</dbReference>
<evidence type="ECO:0000259" key="9">
    <source>
        <dbReference type="Pfam" id="PF02803"/>
    </source>
</evidence>
<evidence type="ECO:0000313" key="11">
    <source>
        <dbReference type="Proteomes" id="UP000598997"/>
    </source>
</evidence>
<dbReference type="GO" id="GO:0042619">
    <property type="term" value="P:poly-hydroxybutyrate biosynthetic process"/>
    <property type="evidence" value="ECO:0007669"/>
    <property type="project" value="UniProtKB-KW"/>
</dbReference>
<dbReference type="Proteomes" id="UP000598997">
    <property type="component" value="Unassembled WGS sequence"/>
</dbReference>
<evidence type="ECO:0000256" key="5">
    <source>
        <dbReference type="ARBA" id="ARBA00037924"/>
    </source>
</evidence>
<name>A0A916YI17_9SPHN</name>
<evidence type="ECO:0000259" key="8">
    <source>
        <dbReference type="Pfam" id="PF00108"/>
    </source>
</evidence>
<keyword evidence="4 7" id="KW-0012">Acyltransferase</keyword>
<dbReference type="Gene3D" id="3.40.47.10">
    <property type="match status" value="2"/>
</dbReference>
<dbReference type="NCBIfam" id="TIGR01930">
    <property type="entry name" value="AcCoA-C-Actrans"/>
    <property type="match status" value="1"/>
</dbReference>
<keyword evidence="2 7" id="KW-0808">Transferase</keyword>
<evidence type="ECO:0000256" key="4">
    <source>
        <dbReference type="ARBA" id="ARBA00023315"/>
    </source>
</evidence>
<feature type="active site" description="Proton acceptor" evidence="6">
    <location>
        <position position="380"/>
    </location>
</feature>
<dbReference type="SUPFAM" id="SSF53901">
    <property type="entry name" value="Thiolase-like"/>
    <property type="match status" value="2"/>
</dbReference>
<dbReference type="RefSeq" id="WP_066761183.1">
    <property type="nucleotide sequence ID" value="NZ_BMIO01000005.1"/>
</dbReference>
<comment type="pathway">
    <text evidence="5">Metabolic intermediate biosynthesis; (R)-mevalonate biosynthesis; (R)-mevalonate from acetyl-CoA: step 1/3.</text>
</comment>
<evidence type="ECO:0000256" key="3">
    <source>
        <dbReference type="ARBA" id="ARBA00022752"/>
    </source>
</evidence>
<evidence type="ECO:0000256" key="6">
    <source>
        <dbReference type="PIRSR" id="PIRSR000429-1"/>
    </source>
</evidence>
<sequence length="394" mass="41229">MTTDPIVIASYARTPMGGMQGVFSEVTAPTLGAEAVRAAVQRAGIKGADVDQIVMGCVLPAGQGQAPGRQAAIFAGLGEHVTATTINKMCGSGMQAAIMAHDALLAGSSDIVVAGGMESMTNAPYLLPKHRGGARLGHDVVKDSMFLDGLEDAYNPGRLMGAFAEDAAQEYQFTRETQDEYAIRSLTLAREAGETGAFDREITPVMVKTRKADVTIDTDEQPAKANVDKIPSLRPAFAKDGTVTAANSSSISDGAAALVMCRASTAERMGLNPVARVVGHSSHAHEPARFTTAPVFATRKLFEKIGWGMDDVDLFEVNEAFAVVALIAERDLGIERDRLNVNGGACALGHPIGASGARIMTTLLGALENRNLKRGVASICIGGGEATAIALERF</sequence>
<comment type="similarity">
    <text evidence="1 7">Belongs to the thiolase-like superfamily. Thiolase family.</text>
</comment>
<dbReference type="AlphaFoldDB" id="A0A916YI17"/>
<dbReference type="GO" id="GO:0044281">
    <property type="term" value="P:small molecule metabolic process"/>
    <property type="evidence" value="ECO:0007669"/>
    <property type="project" value="UniProtKB-ARBA"/>
</dbReference>
<dbReference type="InterPro" id="IPR020610">
    <property type="entry name" value="Thiolase_AS"/>
</dbReference>
<dbReference type="InterPro" id="IPR002155">
    <property type="entry name" value="Thiolase"/>
</dbReference>
<dbReference type="Pfam" id="PF00108">
    <property type="entry name" value="Thiolase_N"/>
    <property type="match status" value="1"/>
</dbReference>
<dbReference type="PANTHER" id="PTHR18919:SF138">
    <property type="entry name" value="ACETYL-COA C-ACETYLTRANSFERASE"/>
    <property type="match status" value="1"/>
</dbReference>
<dbReference type="PROSITE" id="PS00099">
    <property type="entry name" value="THIOLASE_3"/>
    <property type="match status" value="1"/>
</dbReference>
<dbReference type="FunFam" id="3.40.47.10:FF:000010">
    <property type="entry name" value="Acetyl-CoA acetyltransferase (Thiolase)"/>
    <property type="match status" value="1"/>
</dbReference>
<organism evidence="10 11">
    <name type="scientific">Croceicoccus pelagius</name>
    <dbReference type="NCBI Taxonomy" id="1703341"/>
    <lineage>
        <taxon>Bacteria</taxon>
        <taxon>Pseudomonadati</taxon>
        <taxon>Pseudomonadota</taxon>
        <taxon>Alphaproteobacteria</taxon>
        <taxon>Sphingomonadales</taxon>
        <taxon>Erythrobacteraceae</taxon>
        <taxon>Croceicoccus</taxon>
    </lineage>
</organism>
<dbReference type="PANTHER" id="PTHR18919">
    <property type="entry name" value="ACETYL-COA C-ACYLTRANSFERASE"/>
    <property type="match status" value="1"/>
</dbReference>
<protein>
    <submittedName>
        <fullName evidence="10">Acetyl-CoA acetyltransferase</fullName>
    </submittedName>
</protein>
<keyword evidence="3" id="KW-0583">PHB biosynthesis</keyword>
<dbReference type="OrthoDB" id="9764638at2"/>
<dbReference type="PIRSF" id="PIRSF000429">
    <property type="entry name" value="Ac-CoA_Ac_transf"/>
    <property type="match status" value="1"/>
</dbReference>
<dbReference type="InterPro" id="IPR016039">
    <property type="entry name" value="Thiolase-like"/>
</dbReference>
<dbReference type="Pfam" id="PF02803">
    <property type="entry name" value="Thiolase_C"/>
    <property type="match status" value="1"/>
</dbReference>
<feature type="active site" description="Acyl-thioester intermediate" evidence="6">
    <location>
        <position position="90"/>
    </location>
</feature>
<dbReference type="CDD" id="cd00751">
    <property type="entry name" value="thiolase"/>
    <property type="match status" value="1"/>
</dbReference>
<feature type="domain" description="Thiolase C-terminal" evidence="9">
    <location>
        <begin position="272"/>
        <end position="393"/>
    </location>
</feature>
<comment type="caution">
    <text evidence="10">The sequence shown here is derived from an EMBL/GenBank/DDBJ whole genome shotgun (WGS) entry which is preliminary data.</text>
</comment>
<evidence type="ECO:0000256" key="1">
    <source>
        <dbReference type="ARBA" id="ARBA00010982"/>
    </source>
</evidence>
<feature type="domain" description="Thiolase N-terminal" evidence="8">
    <location>
        <begin position="6"/>
        <end position="263"/>
    </location>
</feature>
<accession>A0A916YI17</accession>